<name>E9AJC3_LEIMU</name>
<dbReference type="AlphaFoldDB" id="E9AJC3"/>
<dbReference type="GeneID" id="13452685"/>
<protein>
    <recommendedName>
        <fullName evidence="2">PH-like domain-containing protein</fullName>
    </recommendedName>
</protein>
<evidence type="ECO:0000313" key="3">
    <source>
        <dbReference type="EMBL" id="CBZ23020.1"/>
    </source>
</evidence>
<feature type="compositionally biased region" description="Low complexity" evidence="1">
    <location>
        <begin position="713"/>
        <end position="725"/>
    </location>
</feature>
<evidence type="ECO:0000313" key="4">
    <source>
        <dbReference type="Proteomes" id="UP000007259"/>
    </source>
</evidence>
<organism evidence="3 4">
    <name type="scientific">Leishmania mexicana (strain MHOM/GT/2001/U1103)</name>
    <dbReference type="NCBI Taxonomy" id="929439"/>
    <lineage>
        <taxon>Eukaryota</taxon>
        <taxon>Discoba</taxon>
        <taxon>Euglenozoa</taxon>
        <taxon>Kinetoplastea</taxon>
        <taxon>Metakinetoplastina</taxon>
        <taxon>Trypanosomatida</taxon>
        <taxon>Trypanosomatidae</taxon>
        <taxon>Leishmaniinae</taxon>
        <taxon>Leishmania</taxon>
    </lineage>
</organism>
<feature type="region of interest" description="Disordered" evidence="1">
    <location>
        <begin position="713"/>
        <end position="749"/>
    </location>
</feature>
<dbReference type="OMA" id="QCVEVLY"/>
<feature type="compositionally biased region" description="Low complexity" evidence="1">
    <location>
        <begin position="415"/>
        <end position="438"/>
    </location>
</feature>
<dbReference type="Pfam" id="PF25405">
    <property type="entry name" value="PH_30"/>
    <property type="match status" value="1"/>
</dbReference>
<dbReference type="KEGG" id="lmi:LMXM_01_0350"/>
<reference evidence="3 4" key="1">
    <citation type="journal article" date="2011" name="Genome Res.">
        <title>Chromosome and gene copy number variation allow major structural change between species and strains of Leishmania.</title>
        <authorList>
            <person name="Rogers M.B."/>
            <person name="Hilley J.D."/>
            <person name="Dickens N.J."/>
            <person name="Wilkes J."/>
            <person name="Bates P.A."/>
            <person name="Depledge D.P."/>
            <person name="Harris D."/>
            <person name="Her Y."/>
            <person name="Herzyk P."/>
            <person name="Imamura H."/>
            <person name="Otto T.D."/>
            <person name="Sanders M."/>
            <person name="Seeger K."/>
            <person name="Dujardin J.C."/>
            <person name="Berriman M."/>
            <person name="Smith D.F."/>
            <person name="Hertz-Fowler C."/>
            <person name="Mottram J.C."/>
        </authorList>
    </citation>
    <scope>NUCLEOTIDE SEQUENCE [LARGE SCALE GENOMIC DNA]</scope>
    <source>
        <strain evidence="3 4">MHOM/GT/2001/U1103</strain>
    </source>
</reference>
<feature type="domain" description="PH-like" evidence="2">
    <location>
        <begin position="264"/>
        <end position="392"/>
    </location>
</feature>
<accession>E9AJC3</accession>
<evidence type="ECO:0000259" key="2">
    <source>
        <dbReference type="Pfam" id="PF25405"/>
    </source>
</evidence>
<dbReference type="Proteomes" id="UP000007259">
    <property type="component" value="Chromosome 1"/>
</dbReference>
<feature type="compositionally biased region" description="Basic and acidic residues" evidence="1">
    <location>
        <begin position="734"/>
        <end position="749"/>
    </location>
</feature>
<feature type="compositionally biased region" description="Polar residues" evidence="1">
    <location>
        <begin position="443"/>
        <end position="456"/>
    </location>
</feature>
<proteinExistence type="predicted"/>
<evidence type="ECO:0000256" key="1">
    <source>
        <dbReference type="SAM" id="MobiDB-lite"/>
    </source>
</evidence>
<gene>
    <name evidence="3" type="ORF">LMXM_01_0350</name>
</gene>
<dbReference type="PhylomeDB" id="E9AJC3"/>
<feature type="compositionally biased region" description="Low complexity" evidence="1">
    <location>
        <begin position="474"/>
        <end position="500"/>
    </location>
</feature>
<dbReference type="InterPro" id="IPR057419">
    <property type="entry name" value="PH-like_2_kinetoplastida"/>
</dbReference>
<dbReference type="Pfam" id="PF26290">
    <property type="entry name" value="DUF8079"/>
    <property type="match status" value="1"/>
</dbReference>
<dbReference type="VEuPathDB" id="TriTrypDB:LmxM.01.0350"/>
<feature type="region of interest" description="Disordered" evidence="1">
    <location>
        <begin position="392"/>
        <end position="514"/>
    </location>
</feature>
<sequence length="749" mass="80791">MSSLEALLSSPTDVIAECPVLGPSDVRVVVANLEVILNKCLYSVRRALPGPLEVLLIVIGDASDLQASKVCAGLLQPAEEGTCADVFCDLAEQLLARRAAVIRLQFDVEVFFKVMQVFCCAASLKDRLGARLGEVLLGFLKDVDMHADDYRVHRNCCSALISLLRGSQENKSRLGPECATIAACLDASSDFFFQMQCVEVLYRLYKHRNCFLAHAAAPANAMTLGVAINPSLLRAIEALPNDSTLLHCIHQLLDSYNRDVHPDKVIAFSVLHIEVAGVTMARATTLYFSPLLLVVLLPDTGSSSSSSGGGGGGGGGYLTIPYEHVRSVKLTKDHKLELRLYVIPPKLSHVMSLAQEGRDKLYVSLTRATMRELRTSIVHEWVAERKRTAPRRVTALVPPPPSRRTEAARAGHALPSTSSTSPAPPSSSHASSSRTGSTVRPPLTTTMTERPVNTHQGVGLDSHHQALARPKAPHPQFVVPVQEQQQQQQHQAQQEQGGPAYMNSSGDYAAADEEAGGQCERPCLEEVHRAASLKAMRYREEQHEALQHAVDSAKEELEALHRWSARERDQYEVRFREDMEVIRRSEAVLKESATDCVRALNAELEDVQALGALLKGEVDKLRERLAKSLGKSEGVEEALLTRIKHTVDAQMRSIEATMLSVDSAASTPATSTDVGGGSISDVSNYIAQQMQAISSGAVVVGAAGARASTAAAAAGGGAVISSARGTGSGRAGKGRHEPQPLKERRLDYS</sequence>
<dbReference type="EMBL" id="FR799554">
    <property type="protein sequence ID" value="CBZ23020.1"/>
    <property type="molecule type" value="Genomic_DNA"/>
</dbReference>
<dbReference type="InterPro" id="IPR058392">
    <property type="entry name" value="DUF8079"/>
</dbReference>
<dbReference type="OrthoDB" id="272269at2759"/>
<keyword evidence="4" id="KW-1185">Reference proteome</keyword>
<dbReference type="RefSeq" id="XP_003871562.1">
    <property type="nucleotide sequence ID" value="XM_003871513.1"/>
</dbReference>